<feature type="domain" description="Tr-type G" evidence="4">
    <location>
        <begin position="5"/>
        <end position="214"/>
    </location>
</feature>
<reference evidence="5" key="1">
    <citation type="submission" date="2024-05" db="EMBL/GenBank/DDBJ databases">
        <title>30 novel species of actinomycetes from the DSMZ collection.</title>
        <authorList>
            <person name="Nouioui I."/>
        </authorList>
    </citation>
    <scope>NUCLEOTIDE SEQUENCE</scope>
    <source>
        <strain evidence="5">DSM 40712</strain>
    </source>
</reference>
<comment type="subcellular location">
    <subcellularLocation>
        <location evidence="3">Cytoplasm</location>
    </subcellularLocation>
    <text evidence="3">Binds to ribosomes.</text>
</comment>
<organism evidence="5 6">
    <name type="scientific">Streptomyces lancefieldiae</name>
    <dbReference type="NCBI Taxonomy" id="3075520"/>
    <lineage>
        <taxon>Bacteria</taxon>
        <taxon>Bacillati</taxon>
        <taxon>Actinomycetota</taxon>
        <taxon>Actinomycetes</taxon>
        <taxon>Kitasatosporales</taxon>
        <taxon>Streptomycetaceae</taxon>
        <taxon>Streptomyces</taxon>
    </lineage>
</organism>
<dbReference type="InterPro" id="IPR048876">
    <property type="entry name" value="BipA_C"/>
</dbReference>
<dbReference type="Proteomes" id="UP001180724">
    <property type="component" value="Unassembled WGS sequence"/>
</dbReference>
<dbReference type="InterPro" id="IPR000640">
    <property type="entry name" value="EFG_V-like"/>
</dbReference>
<dbReference type="PROSITE" id="PS00301">
    <property type="entry name" value="G_TR_1"/>
    <property type="match status" value="1"/>
</dbReference>
<dbReference type="EC" id="3.6.5.-" evidence="3"/>
<comment type="similarity">
    <text evidence="3">Belongs to the TRAFAC class translation factor GTPase superfamily. Classic translation factor GTPase family. BipA subfamily.</text>
</comment>
<keyword evidence="3" id="KW-0378">Hydrolase</keyword>
<comment type="subunit">
    <text evidence="3">Monomer.</text>
</comment>
<feature type="binding site" evidence="3">
    <location>
        <begin position="17"/>
        <end position="22"/>
    </location>
    <ligand>
        <name>GTP</name>
        <dbReference type="ChEBI" id="CHEBI:37565"/>
    </ligand>
</feature>
<feature type="binding site" evidence="3">
    <location>
        <begin position="138"/>
        <end position="141"/>
    </location>
    <ligand>
        <name>GTP</name>
        <dbReference type="ChEBI" id="CHEBI:37565"/>
    </ligand>
</feature>
<dbReference type="SUPFAM" id="SSF52540">
    <property type="entry name" value="P-loop containing nucleoside triphosphate hydrolases"/>
    <property type="match status" value="1"/>
</dbReference>
<dbReference type="InterPro" id="IPR047042">
    <property type="entry name" value="BipA_II"/>
</dbReference>
<keyword evidence="3" id="KW-0699">rRNA-binding</keyword>
<keyword evidence="3" id="KW-0963">Cytoplasm</keyword>
<dbReference type="PROSITE" id="PS51722">
    <property type="entry name" value="G_TR_2"/>
    <property type="match status" value="1"/>
</dbReference>
<dbReference type="Pfam" id="PF03144">
    <property type="entry name" value="GTP_EFTU_D2"/>
    <property type="match status" value="1"/>
</dbReference>
<dbReference type="EMBL" id="JAVRFH010000042">
    <property type="protein sequence ID" value="MDT0614577.1"/>
    <property type="molecule type" value="Genomic_DNA"/>
</dbReference>
<dbReference type="InterPro" id="IPR006298">
    <property type="entry name" value="BipA"/>
</dbReference>
<dbReference type="Gene3D" id="3.30.70.240">
    <property type="match status" value="1"/>
</dbReference>
<dbReference type="InterPro" id="IPR005225">
    <property type="entry name" value="Small_GTP-bd"/>
</dbReference>
<evidence type="ECO:0000313" key="5">
    <source>
        <dbReference type="EMBL" id="MDT0614577.1"/>
    </source>
</evidence>
<dbReference type="CDD" id="cd03691">
    <property type="entry name" value="BipA_TypA_II"/>
    <property type="match status" value="1"/>
</dbReference>
<comment type="catalytic activity">
    <reaction evidence="3">
        <text>GTP + H2O = GDP + phosphate + H(+)</text>
        <dbReference type="Rhea" id="RHEA:19669"/>
        <dbReference type="ChEBI" id="CHEBI:15377"/>
        <dbReference type="ChEBI" id="CHEBI:15378"/>
        <dbReference type="ChEBI" id="CHEBI:37565"/>
        <dbReference type="ChEBI" id="CHEBI:43474"/>
        <dbReference type="ChEBI" id="CHEBI:58189"/>
    </reaction>
</comment>
<name>A0ABU3AWK6_9ACTN</name>
<dbReference type="SUPFAM" id="SSF54980">
    <property type="entry name" value="EF-G C-terminal domain-like"/>
    <property type="match status" value="2"/>
</dbReference>
<dbReference type="Gene3D" id="2.40.30.10">
    <property type="entry name" value="Translation factors"/>
    <property type="match status" value="1"/>
</dbReference>
<dbReference type="Gene3D" id="3.30.70.870">
    <property type="entry name" value="Elongation Factor G (Translational Gtpase), domain 3"/>
    <property type="match status" value="1"/>
</dbReference>
<protein>
    <recommendedName>
        <fullName evidence="3">Large ribosomal subunit assembly factor BipA</fullName>
        <ecNumber evidence="3">3.6.5.-</ecNumber>
    </recommendedName>
    <alternativeName>
        <fullName evidence="3">GTP-binding protein BipA</fullName>
    </alternativeName>
</protein>
<dbReference type="CDD" id="cd01891">
    <property type="entry name" value="TypA_BipA"/>
    <property type="match status" value="1"/>
</dbReference>
<dbReference type="Pfam" id="PF00679">
    <property type="entry name" value="EFG_C"/>
    <property type="match status" value="1"/>
</dbReference>
<dbReference type="Gene3D" id="2.40.50.250">
    <property type="entry name" value="bipa protein"/>
    <property type="match status" value="1"/>
</dbReference>
<comment type="function">
    <text evidence="3">A 50S ribosomal subunit assembly protein with GTPase activity, required for 50S subunit assembly at low temperatures, may also play a role in translation. Binds GTP and analogs. Binds the 70S ribosome between the 30S and 50S subunits, in a similar position as ribosome-bound EF-G; it contacts a number of ribosomal proteins, both rRNAs and the A-site tRNA.</text>
</comment>
<dbReference type="InterPro" id="IPR009000">
    <property type="entry name" value="Transl_B-barrel_sf"/>
</dbReference>
<dbReference type="HAMAP" id="MF_00849">
    <property type="entry name" value="BipA"/>
    <property type="match status" value="1"/>
</dbReference>
<dbReference type="CDD" id="cd03710">
    <property type="entry name" value="BipA_TypA_C"/>
    <property type="match status" value="1"/>
</dbReference>
<dbReference type="PANTHER" id="PTHR42908:SF8">
    <property type="entry name" value="TR-TYPE G DOMAIN-CONTAINING PROTEIN"/>
    <property type="match status" value="1"/>
</dbReference>
<dbReference type="PRINTS" id="PR00315">
    <property type="entry name" value="ELONGATNFCT"/>
</dbReference>
<dbReference type="InterPro" id="IPR031157">
    <property type="entry name" value="G_TR_CS"/>
</dbReference>
<dbReference type="InterPro" id="IPR042116">
    <property type="entry name" value="TypA/BipA_C"/>
</dbReference>
<dbReference type="InterPro" id="IPR004161">
    <property type="entry name" value="EFTu-like_2"/>
</dbReference>
<evidence type="ECO:0000259" key="4">
    <source>
        <dbReference type="PROSITE" id="PS51722"/>
    </source>
</evidence>
<evidence type="ECO:0000256" key="3">
    <source>
        <dbReference type="HAMAP-Rule" id="MF_00849"/>
    </source>
</evidence>
<keyword evidence="3" id="KW-0820">tRNA-binding</keyword>
<gene>
    <name evidence="5" type="primary">typA</name>
    <name evidence="3" type="synonym">bipA</name>
    <name evidence="5" type="ORF">RM812_30855</name>
</gene>
<dbReference type="InterPro" id="IPR035647">
    <property type="entry name" value="EFG_III/V"/>
</dbReference>
<dbReference type="NCBIfam" id="TIGR01394">
    <property type="entry name" value="TypA_BipA"/>
    <property type="match status" value="1"/>
</dbReference>
<dbReference type="InterPro" id="IPR027417">
    <property type="entry name" value="P-loop_NTPase"/>
</dbReference>
<keyword evidence="3" id="KW-0694">RNA-binding</keyword>
<evidence type="ECO:0000313" key="6">
    <source>
        <dbReference type="Proteomes" id="UP001180724"/>
    </source>
</evidence>
<keyword evidence="2 3" id="KW-0342">GTP-binding</keyword>
<dbReference type="PANTHER" id="PTHR42908">
    <property type="entry name" value="TRANSLATION ELONGATION FACTOR-RELATED"/>
    <property type="match status" value="1"/>
</dbReference>
<comment type="caution">
    <text evidence="5">The sequence shown here is derived from an EMBL/GenBank/DDBJ whole genome shotgun (WGS) entry which is preliminary data.</text>
</comment>
<keyword evidence="6" id="KW-1185">Reference proteome</keyword>
<dbReference type="NCBIfam" id="TIGR00231">
    <property type="entry name" value="small_GTP"/>
    <property type="match status" value="1"/>
</dbReference>
<dbReference type="InterPro" id="IPR047041">
    <property type="entry name" value="BipA_GTP-bd_dom"/>
</dbReference>
<keyword evidence="3" id="KW-0690">Ribosome biogenesis</keyword>
<dbReference type="InterPro" id="IPR035651">
    <property type="entry name" value="BipA_V"/>
</dbReference>
<dbReference type="Gene3D" id="3.40.50.300">
    <property type="entry name" value="P-loop containing nucleotide triphosphate hydrolases"/>
    <property type="match status" value="1"/>
</dbReference>
<dbReference type="InterPro" id="IPR000795">
    <property type="entry name" value="T_Tr_GTP-bd_dom"/>
</dbReference>
<evidence type="ECO:0000256" key="2">
    <source>
        <dbReference type="ARBA" id="ARBA00023134"/>
    </source>
</evidence>
<dbReference type="RefSeq" id="WP_311579811.1">
    <property type="nucleotide sequence ID" value="NZ_JAVRFH010000042.1"/>
</dbReference>
<dbReference type="Pfam" id="PF21018">
    <property type="entry name" value="BipA_C"/>
    <property type="match status" value="1"/>
</dbReference>
<evidence type="ECO:0000256" key="1">
    <source>
        <dbReference type="ARBA" id="ARBA00022741"/>
    </source>
</evidence>
<accession>A0ABU3AWK6</accession>
<keyword evidence="1 3" id="KW-0547">Nucleotide-binding</keyword>
<dbReference type="Pfam" id="PF00009">
    <property type="entry name" value="GTP_EFTU"/>
    <property type="match status" value="1"/>
</dbReference>
<dbReference type="SUPFAM" id="SSF50447">
    <property type="entry name" value="Translation proteins"/>
    <property type="match status" value="1"/>
</dbReference>
<sequence length="635" mass="69617">MATRHDIRNVAIVAHVDHGKTTIVDGMLKQAGAFAAHQLDSVDDRMMDSNDLEREKGITILAKNTAVKYHPKDGGDPITINIIDTPGHADFGGEVERGLSMVDGVVLLVDASEGPLPQTRFVLRKALNQRLPIILCINKTDRPDARIDEVVNETYDLFLDLDADEEQIEFPIVYACGRDGVASLTKPEDGTVPSDSTSLEPFFSTILDYIPAPTYDEDAPLQAHVTNLDADNFLGRIALLRVHQGELKKGQTVAWMKRDGSVSNVRISELMMTEALTRKPAEKAGPGDICAVAGIPDIMIGETLADQENPVALPLITVDEPAISMTIGTNTSPLVGRGATGKGADNKAVVKDRKVTARQVKDRLDRELIGNVSLRVLDTERPDAWEVQGRGELALAILVEQMRREGFELTIGKPQVVTKEVDGKVHEPVERMTIDVPEEHMGAVTQLMGVRKGRMDNMSNHGSGWVRMEFVVPSRGLIGFRTEFLTQTRGTGIAHSIHEGHEPWFGTLTTRNNGSLVADRSGAVTAFAMTNLQERGVLFTEPGTEVYEGMIVGENSRADDMDVNITKEKKLTNMRSSSADSFEAIVPPRKLSLEQSLEFCRDDECVEVTPEAVRIRKVNLDARERARAASRAKHG</sequence>
<proteinExistence type="inferred from homology"/>